<dbReference type="PANTHER" id="PTHR43030">
    <property type="entry name" value="PHOSPHOENOLPYRUVATE SYNTHASE"/>
    <property type="match status" value="1"/>
</dbReference>
<dbReference type="InterPro" id="IPR006319">
    <property type="entry name" value="PEP_synth"/>
</dbReference>
<evidence type="ECO:0000256" key="7">
    <source>
        <dbReference type="ARBA" id="ARBA00022679"/>
    </source>
</evidence>
<evidence type="ECO:0000259" key="15">
    <source>
        <dbReference type="Pfam" id="PF01326"/>
    </source>
</evidence>
<dbReference type="GO" id="GO:0005524">
    <property type="term" value="F:ATP binding"/>
    <property type="evidence" value="ECO:0007669"/>
    <property type="project" value="UniProtKB-KW"/>
</dbReference>
<feature type="domain" description="Pyruvate phosphate dikinase AMP/ATP-binding" evidence="15">
    <location>
        <begin position="3"/>
        <end position="220"/>
    </location>
</feature>
<evidence type="ECO:0000256" key="1">
    <source>
        <dbReference type="ARBA" id="ARBA00001946"/>
    </source>
</evidence>
<dbReference type="InterPro" id="IPR013815">
    <property type="entry name" value="ATP_grasp_subdomain_1"/>
</dbReference>
<dbReference type="GO" id="GO:0046872">
    <property type="term" value="F:metal ion binding"/>
    <property type="evidence" value="ECO:0007669"/>
    <property type="project" value="UniProtKB-KW"/>
</dbReference>
<comment type="caution">
    <text evidence="16">The sequence shown here is derived from an EMBL/GenBank/DDBJ whole genome shotgun (WGS) entry which is preliminary data.</text>
</comment>
<dbReference type="Gene3D" id="3.30.470.20">
    <property type="entry name" value="ATP-grasp fold, B domain"/>
    <property type="match status" value="1"/>
</dbReference>
<evidence type="ECO:0000256" key="11">
    <source>
        <dbReference type="ARBA" id="ARBA00022840"/>
    </source>
</evidence>
<keyword evidence="10" id="KW-0418">Kinase</keyword>
<comment type="function">
    <text evidence="2">Catalyzes the phosphorylation of pyruvate to phosphoenolpyruvate.</text>
</comment>
<dbReference type="GO" id="GO:0008986">
    <property type="term" value="F:pyruvate, water dikinase activity"/>
    <property type="evidence" value="ECO:0007669"/>
    <property type="project" value="UniProtKB-EC"/>
</dbReference>
<evidence type="ECO:0000256" key="12">
    <source>
        <dbReference type="ARBA" id="ARBA00022842"/>
    </source>
</evidence>
<keyword evidence="12" id="KW-0460">Magnesium</keyword>
<keyword evidence="9" id="KW-0547">Nucleotide-binding</keyword>
<evidence type="ECO:0000256" key="9">
    <source>
        <dbReference type="ARBA" id="ARBA00022741"/>
    </source>
</evidence>
<protein>
    <recommendedName>
        <fullName evidence="6">Phosphoenolpyruvate synthase</fullName>
        <ecNumber evidence="5">2.7.9.2</ecNumber>
    </recommendedName>
    <alternativeName>
        <fullName evidence="13">Pyruvate, water dikinase</fullName>
    </alternativeName>
</protein>
<dbReference type="PANTHER" id="PTHR43030:SF1">
    <property type="entry name" value="PHOSPHOENOLPYRUVATE SYNTHASE"/>
    <property type="match status" value="1"/>
</dbReference>
<evidence type="ECO:0000256" key="10">
    <source>
        <dbReference type="ARBA" id="ARBA00022777"/>
    </source>
</evidence>
<sequence>MRAAYVSLGSGLPLAVAVRSSATAEDLPFASFAGQQDSYLNIVGEEALLEAIRRCWASLWTERAVNYRQRNQIDPHCVSLAVVVQRMIEVEVAGVLFTANPLTGKRRQTVIDASPGLGEAVVSGAVNPDHFVVNTASGEIVERRPGDKRVLIQALPGGGTQRIERVAQSVQPCLTDQQVRQLACLGAQVEAHYQVPQDTEWAIDAGGKLWLTQARPITTLYPLPANAPQTDDVLRVYLSFNVAQGVYQPLTPMGIATFRLLVSGIVRLVGIVSGPDETGPNFLVEAGMRLFLDLTGGLRNPIGRRIIAGLLPFAEARSAVLVKALVSDPRLRVRPTGIWVLCVGPFPDSRSPSSTLFLPGPLPSAGRAAAYLGHQATAGATVVYLSSCELAGTPGSGGKR</sequence>
<proteinExistence type="inferred from homology"/>
<dbReference type="Gene3D" id="3.30.1490.20">
    <property type="entry name" value="ATP-grasp fold, A domain"/>
    <property type="match status" value="1"/>
</dbReference>
<evidence type="ECO:0000313" key="17">
    <source>
        <dbReference type="Proteomes" id="UP000287188"/>
    </source>
</evidence>
<gene>
    <name evidence="16" type="ORF">KDK_80370</name>
</gene>
<reference evidence="17" key="1">
    <citation type="submission" date="2018-12" db="EMBL/GenBank/DDBJ databases">
        <title>Tengunoibacter tsumagoiensis gen. nov., sp. nov., Dictyobacter kobayashii sp. nov., D. alpinus sp. nov., and D. joshuensis sp. nov. and description of Dictyobacteraceae fam. nov. within the order Ktedonobacterales isolated from Tengu-no-mugimeshi.</title>
        <authorList>
            <person name="Wang C.M."/>
            <person name="Zheng Y."/>
            <person name="Sakai Y."/>
            <person name="Toyoda A."/>
            <person name="Minakuchi Y."/>
            <person name="Abe K."/>
            <person name="Yokota A."/>
            <person name="Yabe S."/>
        </authorList>
    </citation>
    <scope>NUCLEOTIDE SEQUENCE [LARGE SCALE GENOMIC DNA]</scope>
    <source>
        <strain evidence="17">Uno11</strain>
    </source>
</reference>
<evidence type="ECO:0000256" key="2">
    <source>
        <dbReference type="ARBA" id="ARBA00002988"/>
    </source>
</evidence>
<evidence type="ECO:0000313" key="16">
    <source>
        <dbReference type="EMBL" id="GCE24237.1"/>
    </source>
</evidence>
<dbReference type="EMBL" id="BIFS01000002">
    <property type="protein sequence ID" value="GCE24237.1"/>
    <property type="molecule type" value="Genomic_DNA"/>
</dbReference>
<dbReference type="AlphaFoldDB" id="A0A402AYU5"/>
<evidence type="ECO:0000256" key="6">
    <source>
        <dbReference type="ARBA" id="ARBA00021623"/>
    </source>
</evidence>
<comment type="pathway">
    <text evidence="3">Carbohydrate biosynthesis; gluconeogenesis.</text>
</comment>
<dbReference type="SUPFAM" id="SSF56059">
    <property type="entry name" value="Glutathione synthetase ATP-binding domain-like"/>
    <property type="match status" value="1"/>
</dbReference>
<evidence type="ECO:0000256" key="3">
    <source>
        <dbReference type="ARBA" id="ARBA00004742"/>
    </source>
</evidence>
<evidence type="ECO:0000256" key="4">
    <source>
        <dbReference type="ARBA" id="ARBA00007837"/>
    </source>
</evidence>
<evidence type="ECO:0000256" key="8">
    <source>
        <dbReference type="ARBA" id="ARBA00022723"/>
    </source>
</evidence>
<dbReference type="InterPro" id="IPR002192">
    <property type="entry name" value="PPDK_AMP/ATP-bd"/>
</dbReference>
<evidence type="ECO:0000256" key="14">
    <source>
        <dbReference type="ARBA" id="ARBA00047700"/>
    </source>
</evidence>
<keyword evidence="11" id="KW-0067">ATP-binding</keyword>
<accession>A0A402AYU5</accession>
<organism evidence="16 17">
    <name type="scientific">Dictyobacter kobayashii</name>
    <dbReference type="NCBI Taxonomy" id="2014872"/>
    <lineage>
        <taxon>Bacteria</taxon>
        <taxon>Bacillati</taxon>
        <taxon>Chloroflexota</taxon>
        <taxon>Ktedonobacteria</taxon>
        <taxon>Ktedonobacterales</taxon>
        <taxon>Dictyobacteraceae</taxon>
        <taxon>Dictyobacter</taxon>
    </lineage>
</organism>
<comment type="catalytic activity">
    <reaction evidence="14">
        <text>pyruvate + ATP + H2O = phosphoenolpyruvate + AMP + phosphate + 2 H(+)</text>
        <dbReference type="Rhea" id="RHEA:11364"/>
        <dbReference type="ChEBI" id="CHEBI:15361"/>
        <dbReference type="ChEBI" id="CHEBI:15377"/>
        <dbReference type="ChEBI" id="CHEBI:15378"/>
        <dbReference type="ChEBI" id="CHEBI:30616"/>
        <dbReference type="ChEBI" id="CHEBI:43474"/>
        <dbReference type="ChEBI" id="CHEBI:58702"/>
        <dbReference type="ChEBI" id="CHEBI:456215"/>
        <dbReference type="EC" id="2.7.9.2"/>
    </reaction>
</comment>
<keyword evidence="8" id="KW-0479">Metal-binding</keyword>
<comment type="cofactor">
    <cofactor evidence="1">
        <name>Mg(2+)</name>
        <dbReference type="ChEBI" id="CHEBI:18420"/>
    </cofactor>
</comment>
<evidence type="ECO:0000256" key="5">
    <source>
        <dbReference type="ARBA" id="ARBA00011996"/>
    </source>
</evidence>
<keyword evidence="7" id="KW-0808">Transferase</keyword>
<dbReference type="Proteomes" id="UP000287188">
    <property type="component" value="Unassembled WGS sequence"/>
</dbReference>
<comment type="similarity">
    <text evidence="4">Belongs to the PEP-utilizing enzyme family.</text>
</comment>
<evidence type="ECO:0000256" key="13">
    <source>
        <dbReference type="ARBA" id="ARBA00033470"/>
    </source>
</evidence>
<keyword evidence="17" id="KW-1185">Reference proteome</keyword>
<dbReference type="Pfam" id="PF01326">
    <property type="entry name" value="PPDK_N"/>
    <property type="match status" value="1"/>
</dbReference>
<dbReference type="EC" id="2.7.9.2" evidence="5"/>
<name>A0A402AYU5_9CHLR</name>